<dbReference type="InterPro" id="IPR041966">
    <property type="entry name" value="LOTUS-like"/>
</dbReference>
<dbReference type="AlphaFoldDB" id="A0A2W4UPH0"/>
<feature type="domain" description="HTH OST-type" evidence="1">
    <location>
        <begin position="45"/>
        <end position="117"/>
    </location>
</feature>
<name>A0A2W4UPH0_9CYAN</name>
<dbReference type="EMBL" id="QBMC01000011">
    <property type="protein sequence ID" value="PZO22332.1"/>
    <property type="molecule type" value="Genomic_DNA"/>
</dbReference>
<evidence type="ECO:0000313" key="3">
    <source>
        <dbReference type="Proteomes" id="UP000249354"/>
    </source>
</evidence>
<dbReference type="Proteomes" id="UP000249354">
    <property type="component" value="Unassembled WGS sequence"/>
</dbReference>
<proteinExistence type="predicted"/>
<dbReference type="PANTHER" id="PTHR35811:SF1">
    <property type="entry name" value="HTH OST-TYPE DOMAIN-CONTAINING PROTEIN"/>
    <property type="match status" value="1"/>
</dbReference>
<dbReference type="CDD" id="cd10146">
    <property type="entry name" value="LabA_like_C"/>
    <property type="match status" value="1"/>
</dbReference>
<accession>A0A2W4UPH0</accession>
<dbReference type="Gene3D" id="3.30.420.610">
    <property type="entry name" value="LOTUS domain-like"/>
    <property type="match status" value="1"/>
</dbReference>
<dbReference type="Pfam" id="PF12872">
    <property type="entry name" value="OST-HTH"/>
    <property type="match status" value="1"/>
</dbReference>
<reference evidence="2 3" key="2">
    <citation type="submission" date="2018-06" db="EMBL/GenBank/DDBJ databases">
        <title>Metagenomic assembly of (sub)arctic Cyanobacteria and their associated microbiome from non-axenic cultures.</title>
        <authorList>
            <person name="Baurain D."/>
        </authorList>
    </citation>
    <scope>NUCLEOTIDE SEQUENCE [LARGE SCALE GENOMIC DNA]</scope>
    <source>
        <strain evidence="2">ULC129bin1</strain>
    </source>
</reference>
<protein>
    <recommendedName>
        <fullName evidence="1">HTH OST-type domain-containing protein</fullName>
    </recommendedName>
</protein>
<evidence type="ECO:0000313" key="2">
    <source>
        <dbReference type="EMBL" id="PZO22332.1"/>
    </source>
</evidence>
<dbReference type="InterPro" id="IPR025605">
    <property type="entry name" value="OST-HTH/LOTUS_dom"/>
</dbReference>
<comment type="caution">
    <text evidence="2">The sequence shown here is derived from an EMBL/GenBank/DDBJ whole genome shotgun (WGS) entry which is preliminary data.</text>
</comment>
<evidence type="ECO:0000259" key="1">
    <source>
        <dbReference type="PROSITE" id="PS51644"/>
    </source>
</evidence>
<dbReference type="PROSITE" id="PS51644">
    <property type="entry name" value="HTH_OST"/>
    <property type="match status" value="1"/>
</dbReference>
<dbReference type="PANTHER" id="PTHR35811">
    <property type="entry name" value="SLR1870 PROTEIN"/>
    <property type="match status" value="1"/>
</dbReference>
<organism evidence="2 3">
    <name type="scientific">Leptolyngbya foveolarum</name>
    <dbReference type="NCBI Taxonomy" id="47253"/>
    <lineage>
        <taxon>Bacteria</taxon>
        <taxon>Bacillati</taxon>
        <taxon>Cyanobacteriota</taxon>
        <taxon>Cyanophyceae</taxon>
        <taxon>Leptolyngbyales</taxon>
        <taxon>Leptolyngbyaceae</taxon>
        <taxon>Leptolyngbya group</taxon>
        <taxon>Leptolyngbya</taxon>
    </lineage>
</organism>
<sequence>MPYFPLSFTLMHYPKFFYLEVAKETAEEIAKAEVGDRKEGKLLKQDTKLIQILRGAIANVQETDGWAAMSQVGMQVRKQPEFSLSHYGYKSISLLFKAIDLFEIRQQKQGLYVRQKGR</sequence>
<reference evidence="3" key="1">
    <citation type="submission" date="2018-04" db="EMBL/GenBank/DDBJ databases">
        <authorList>
            <person name="Cornet L."/>
        </authorList>
    </citation>
    <scope>NUCLEOTIDE SEQUENCE [LARGE SCALE GENOMIC DNA]</scope>
</reference>
<gene>
    <name evidence="2" type="ORF">DCF25_03225</name>
</gene>